<dbReference type="Proteomes" id="UP000507470">
    <property type="component" value="Unassembled WGS sequence"/>
</dbReference>
<dbReference type="EMBL" id="CACVKT020010404">
    <property type="protein sequence ID" value="CAC5426190.1"/>
    <property type="molecule type" value="Genomic_DNA"/>
</dbReference>
<gene>
    <name evidence="2" type="ORF">MCOR_57923</name>
</gene>
<keyword evidence="3" id="KW-1185">Reference proteome</keyword>
<dbReference type="OrthoDB" id="6152366at2759"/>
<evidence type="ECO:0000313" key="2">
    <source>
        <dbReference type="EMBL" id="CAC5426190.1"/>
    </source>
</evidence>
<organism evidence="2 3">
    <name type="scientific">Mytilus coruscus</name>
    <name type="common">Sea mussel</name>
    <dbReference type="NCBI Taxonomy" id="42192"/>
    <lineage>
        <taxon>Eukaryota</taxon>
        <taxon>Metazoa</taxon>
        <taxon>Spiralia</taxon>
        <taxon>Lophotrochozoa</taxon>
        <taxon>Mollusca</taxon>
        <taxon>Bivalvia</taxon>
        <taxon>Autobranchia</taxon>
        <taxon>Pteriomorphia</taxon>
        <taxon>Mytilida</taxon>
        <taxon>Mytiloidea</taxon>
        <taxon>Mytilidae</taxon>
        <taxon>Mytilinae</taxon>
        <taxon>Mytilus</taxon>
    </lineage>
</organism>
<proteinExistence type="predicted"/>
<evidence type="ECO:0000256" key="1">
    <source>
        <dbReference type="SAM" id="MobiDB-lite"/>
    </source>
</evidence>
<dbReference type="AlphaFoldDB" id="A0A6J8F0C5"/>
<reference evidence="2 3" key="1">
    <citation type="submission" date="2020-06" db="EMBL/GenBank/DDBJ databases">
        <authorList>
            <person name="Li R."/>
            <person name="Bekaert M."/>
        </authorList>
    </citation>
    <scope>NUCLEOTIDE SEQUENCE [LARGE SCALE GENOMIC DNA]</scope>
    <source>
        <strain evidence="3">wild</strain>
    </source>
</reference>
<protein>
    <recommendedName>
        <fullName evidence="4">Peptidase aspartic putative domain-containing protein</fullName>
    </recommendedName>
</protein>
<feature type="region of interest" description="Disordered" evidence="1">
    <location>
        <begin position="133"/>
        <end position="154"/>
    </location>
</feature>
<evidence type="ECO:0000313" key="3">
    <source>
        <dbReference type="Proteomes" id="UP000507470"/>
    </source>
</evidence>
<feature type="region of interest" description="Disordered" evidence="1">
    <location>
        <begin position="502"/>
        <end position="521"/>
    </location>
</feature>
<dbReference type="PANTHER" id="PTHR47331">
    <property type="entry name" value="PHD-TYPE DOMAIN-CONTAINING PROTEIN"/>
    <property type="match status" value="1"/>
</dbReference>
<accession>A0A6J8F0C5</accession>
<dbReference type="PANTHER" id="PTHR47331:SF1">
    <property type="entry name" value="GAG-LIKE PROTEIN"/>
    <property type="match status" value="1"/>
</dbReference>
<name>A0A6J8F0C5_MYTCO</name>
<sequence length="763" mass="86756">MQDADESVDSRERKMTEKGLLYNLELKQKERTKLLKSLNGVCDDLEQLTSETKDTDAVKQVYTTRVSLYEQLLVSHEQFQKLLEVDHDRELDDAWFQERNKNFIILNDNVQQWFISNQVPKIVVTTAQEDSMSRISRGSRRSRTSWSASSQLSTAKLKEEQRKAELIARANSLADKKELEEAKLQLRMREELEIKTEMQVSEAKVKVIDALEKSMREDQELEESLIKDEIATKPKGLHVKYNLNPDVPEWVPKERNLDTTVKQKVSFDAKKGYEAALEEFNDRYGDPDVIAHAYVKRALDWSVIKPDNAKALDDFSIFLRECLYAVENVEAARILEYSENLKHLVKKLPYYLHEKWRNIVYDTKGRKETEAKKAIDPIYGKEVLSNTNSSSKKNDSSPKASGKTFVRKNFATGIKESASEQRGNIKVAFVTPCLFCQGTNHTLDNCKTFVKKDLKERFNFLKIKGLCFACLKSGHQKAVCQHKATCANCHRTHPTILHINPRQIDQPKNEESNKSGFEDSTNTLSINASTHTRAGESSSQALPIVPVRLKLINCDKYVKTYAFLDSGSTASFCTEDVVRFLTVEGKRTQINLLTMGQEKVVDSSVISGLDVCDINGNNAICLPLIFTRPNLPVSRKDIVSSNDLQKWPHLCDVPLNRVDCAVGLLIGINVPRAMEPWDVITSVDNSPFAMKTLLGWVINGPLDVVNTDQVVGMFVSSNRIAANQIFPSLEDQLRNHFNYDFSERTIDDENEPSKEDKQFLDIV</sequence>
<feature type="compositionally biased region" description="Low complexity" evidence="1">
    <location>
        <begin position="144"/>
        <end position="153"/>
    </location>
</feature>
<evidence type="ECO:0008006" key="4">
    <source>
        <dbReference type="Google" id="ProtNLM"/>
    </source>
</evidence>
<feature type="compositionally biased region" description="Basic and acidic residues" evidence="1">
    <location>
        <begin position="505"/>
        <end position="517"/>
    </location>
</feature>